<dbReference type="EMBL" id="ML995558">
    <property type="protein sequence ID" value="KAF2135699.1"/>
    <property type="molecule type" value="Genomic_DNA"/>
</dbReference>
<feature type="compositionally biased region" description="Gly residues" evidence="1">
    <location>
        <begin position="1"/>
        <end position="20"/>
    </location>
</feature>
<keyword evidence="3" id="KW-1185">Reference proteome</keyword>
<organism evidence="2 3">
    <name type="scientific">Aplosporella prunicola CBS 121167</name>
    <dbReference type="NCBI Taxonomy" id="1176127"/>
    <lineage>
        <taxon>Eukaryota</taxon>
        <taxon>Fungi</taxon>
        <taxon>Dikarya</taxon>
        <taxon>Ascomycota</taxon>
        <taxon>Pezizomycotina</taxon>
        <taxon>Dothideomycetes</taxon>
        <taxon>Dothideomycetes incertae sedis</taxon>
        <taxon>Botryosphaeriales</taxon>
        <taxon>Aplosporellaceae</taxon>
        <taxon>Aplosporella</taxon>
    </lineage>
</organism>
<reference evidence="2" key="1">
    <citation type="journal article" date="2020" name="Stud. Mycol.">
        <title>101 Dothideomycetes genomes: a test case for predicting lifestyles and emergence of pathogens.</title>
        <authorList>
            <person name="Haridas S."/>
            <person name="Albert R."/>
            <person name="Binder M."/>
            <person name="Bloem J."/>
            <person name="Labutti K."/>
            <person name="Salamov A."/>
            <person name="Andreopoulos B."/>
            <person name="Baker S."/>
            <person name="Barry K."/>
            <person name="Bills G."/>
            <person name="Bluhm B."/>
            <person name="Cannon C."/>
            <person name="Castanera R."/>
            <person name="Culley D."/>
            <person name="Daum C."/>
            <person name="Ezra D."/>
            <person name="Gonzalez J."/>
            <person name="Henrissat B."/>
            <person name="Kuo A."/>
            <person name="Liang C."/>
            <person name="Lipzen A."/>
            <person name="Lutzoni F."/>
            <person name="Magnuson J."/>
            <person name="Mondo S."/>
            <person name="Nolan M."/>
            <person name="Ohm R."/>
            <person name="Pangilinan J."/>
            <person name="Park H.-J."/>
            <person name="Ramirez L."/>
            <person name="Alfaro M."/>
            <person name="Sun H."/>
            <person name="Tritt A."/>
            <person name="Yoshinaga Y."/>
            <person name="Zwiers L.-H."/>
            <person name="Turgeon B."/>
            <person name="Goodwin S."/>
            <person name="Spatafora J."/>
            <person name="Crous P."/>
            <person name="Grigoriev I."/>
        </authorList>
    </citation>
    <scope>NUCLEOTIDE SEQUENCE</scope>
    <source>
        <strain evidence="2">CBS 121167</strain>
    </source>
</reference>
<feature type="compositionally biased region" description="Gly residues" evidence="1">
    <location>
        <begin position="39"/>
        <end position="49"/>
    </location>
</feature>
<accession>A0A6A6AUT9</accession>
<feature type="region of interest" description="Disordered" evidence="1">
    <location>
        <begin position="1"/>
        <end position="185"/>
    </location>
</feature>
<feature type="compositionally biased region" description="Basic and acidic residues" evidence="1">
    <location>
        <begin position="102"/>
        <end position="121"/>
    </location>
</feature>
<proteinExistence type="predicted"/>
<evidence type="ECO:0000313" key="2">
    <source>
        <dbReference type="EMBL" id="KAF2135699.1"/>
    </source>
</evidence>
<name>A0A6A6AUT9_9PEZI</name>
<gene>
    <name evidence="2" type="ORF">K452DRAFT_165762</name>
</gene>
<dbReference type="GeneID" id="54293216"/>
<sequence length="185" mass="20262">MSLWIGGGERLGGRSGSGSGRRGRCRLQHQWMERRDGSGRLGAGTGGGPDAASGAARLPMGWRLGPEGGDGVVSHRRRGAWRAADQPVNRPRKNKVQPGPWRWERVEPGAEVKRVERRERGASSPRIEADINSQVPRQAARDQRQAGRQAAKQSKVKQSKAKQGKARQGKASSIRGRRIDAHNMR</sequence>
<evidence type="ECO:0000256" key="1">
    <source>
        <dbReference type="SAM" id="MobiDB-lite"/>
    </source>
</evidence>
<dbReference type="RefSeq" id="XP_033391417.1">
    <property type="nucleotide sequence ID" value="XM_033535720.1"/>
</dbReference>
<dbReference type="Proteomes" id="UP000799438">
    <property type="component" value="Unassembled WGS sequence"/>
</dbReference>
<feature type="compositionally biased region" description="Basic residues" evidence="1">
    <location>
        <begin position="154"/>
        <end position="168"/>
    </location>
</feature>
<dbReference type="AlphaFoldDB" id="A0A6A6AUT9"/>
<protein>
    <submittedName>
        <fullName evidence="2">Uncharacterized protein</fullName>
    </submittedName>
</protein>
<evidence type="ECO:0000313" key="3">
    <source>
        <dbReference type="Proteomes" id="UP000799438"/>
    </source>
</evidence>